<gene>
    <name evidence="2" type="ORF">IGS68_25770</name>
</gene>
<accession>A0ABX7B4R2</accession>
<keyword evidence="3" id="KW-1185">Reference proteome</keyword>
<evidence type="ECO:0000313" key="3">
    <source>
        <dbReference type="Proteomes" id="UP000595197"/>
    </source>
</evidence>
<evidence type="ECO:0000313" key="2">
    <source>
        <dbReference type="EMBL" id="QQP89354.1"/>
    </source>
</evidence>
<protein>
    <recommendedName>
        <fullName evidence="1">VapC45 PIN like domain-containing protein</fullName>
    </recommendedName>
</protein>
<organism evidence="2 3">
    <name type="scientific">Skermanella cutis</name>
    <dbReference type="NCBI Taxonomy" id="2775420"/>
    <lineage>
        <taxon>Bacteria</taxon>
        <taxon>Pseudomonadati</taxon>
        <taxon>Pseudomonadota</taxon>
        <taxon>Alphaproteobacteria</taxon>
        <taxon>Rhodospirillales</taxon>
        <taxon>Azospirillaceae</taxon>
        <taxon>Skermanella</taxon>
    </lineage>
</organism>
<sequence length="151" mass="17068">MRICADEHVSPRILRAVHEIALPRSCTLCSVRELQLGGSEDEYWIERFASDGGAGILSGDRRMLKRERVVTAIRQTSLVAIFLPSDWAGAKRHFQAAHILFWWPKLQTAYETAPRGSIWVVPRDFGNHALNEHIVKPSKADRARARISEPA</sequence>
<dbReference type="Pfam" id="PF18478">
    <property type="entry name" value="PIN_10"/>
    <property type="match status" value="1"/>
</dbReference>
<dbReference type="EMBL" id="CP067420">
    <property type="protein sequence ID" value="QQP89354.1"/>
    <property type="molecule type" value="Genomic_DNA"/>
</dbReference>
<dbReference type="Proteomes" id="UP000595197">
    <property type="component" value="Chromosome"/>
</dbReference>
<reference evidence="2" key="1">
    <citation type="submission" date="2021-02" db="EMBL/GenBank/DDBJ databases">
        <title>Skermanella TT6 skin isolate.</title>
        <authorList>
            <person name="Lee K."/>
            <person name="Ganzorig M."/>
        </authorList>
    </citation>
    <scope>NUCLEOTIDE SEQUENCE</scope>
    <source>
        <strain evidence="2">TT6</strain>
    </source>
</reference>
<evidence type="ECO:0000259" key="1">
    <source>
        <dbReference type="Pfam" id="PF18478"/>
    </source>
</evidence>
<dbReference type="RefSeq" id="WP_201075487.1">
    <property type="nucleotide sequence ID" value="NZ_CP067420.1"/>
</dbReference>
<name>A0ABX7B4R2_9PROT</name>
<dbReference type="InterPro" id="IPR041375">
    <property type="entry name" value="VapC45_PIN-like"/>
</dbReference>
<feature type="domain" description="VapC45 PIN like" evidence="1">
    <location>
        <begin position="1"/>
        <end position="84"/>
    </location>
</feature>
<proteinExistence type="predicted"/>